<dbReference type="EMBL" id="AORV01000025">
    <property type="protein sequence ID" value="EMS72958.1"/>
    <property type="molecule type" value="Genomic_DNA"/>
</dbReference>
<comment type="caution">
    <text evidence="1">The sequence shown here is derived from an EMBL/GenBank/DDBJ whole genome shotgun (WGS) entry which is preliminary data.</text>
</comment>
<dbReference type="RefSeq" id="WP_004624708.1">
    <property type="nucleotide sequence ID" value="NZ_AORV01000025.1"/>
</dbReference>
<dbReference type="Proteomes" id="UP000014155">
    <property type="component" value="Unassembled WGS sequence"/>
</dbReference>
<evidence type="ECO:0000313" key="2">
    <source>
        <dbReference type="Proteomes" id="UP000014155"/>
    </source>
</evidence>
<dbReference type="PATRIC" id="fig|1195236.3.peg.1435"/>
<dbReference type="Gene3D" id="3.40.630.30">
    <property type="match status" value="1"/>
</dbReference>
<dbReference type="InterPro" id="IPR016181">
    <property type="entry name" value="Acyl_CoA_acyltransferase"/>
</dbReference>
<dbReference type="Pfam" id="PF12746">
    <property type="entry name" value="GNAT_acetyltran"/>
    <property type="match status" value="1"/>
</dbReference>
<accession>S0FWN5</accession>
<evidence type="ECO:0000313" key="1">
    <source>
        <dbReference type="EMBL" id="EMS72958.1"/>
    </source>
</evidence>
<name>S0FWN5_RUMCE</name>
<dbReference type="AlphaFoldDB" id="S0FWN5"/>
<reference evidence="1 2" key="1">
    <citation type="journal article" date="2013" name="Genome Announc.">
        <title>Draft Genome Sequence of the Cellulolytic, Mesophilic, Anaerobic Bacterium Clostridium termitidis Strain CT1112 (DSM 5398).</title>
        <authorList>
            <person name="Lal S."/>
            <person name="Ramachandran U."/>
            <person name="Zhang X."/>
            <person name="Munir R."/>
            <person name="Sparling R."/>
            <person name="Levin D.B."/>
        </authorList>
    </citation>
    <scope>NUCLEOTIDE SEQUENCE [LARGE SCALE GENOMIC DNA]</scope>
    <source>
        <strain evidence="1 2">CT1112</strain>
    </source>
</reference>
<dbReference type="InterPro" id="IPR027365">
    <property type="entry name" value="GNAT_acetyltra_YdfB-like"/>
</dbReference>
<evidence type="ECO:0008006" key="3">
    <source>
        <dbReference type="Google" id="ProtNLM"/>
    </source>
</evidence>
<organism evidence="1 2">
    <name type="scientific">Ruminiclostridium cellobioparum subsp. termitidis CT1112</name>
    <dbReference type="NCBI Taxonomy" id="1195236"/>
    <lineage>
        <taxon>Bacteria</taxon>
        <taxon>Bacillati</taxon>
        <taxon>Bacillota</taxon>
        <taxon>Clostridia</taxon>
        <taxon>Eubacteriales</taxon>
        <taxon>Oscillospiraceae</taxon>
        <taxon>Ruminiclostridium</taxon>
    </lineage>
</organism>
<dbReference type="STRING" id="1195236.CTER_1134"/>
<proteinExistence type="predicted"/>
<dbReference type="eggNOG" id="COG1670">
    <property type="taxonomic scope" value="Bacteria"/>
</dbReference>
<protein>
    <recommendedName>
        <fullName evidence="3">N-acetyltransferase domain-containing protein</fullName>
    </recommendedName>
</protein>
<gene>
    <name evidence="1" type="ORF">CTER_1134</name>
</gene>
<dbReference type="SUPFAM" id="SSF55729">
    <property type="entry name" value="Acyl-CoA N-acyltransferases (Nat)"/>
    <property type="match status" value="1"/>
</dbReference>
<keyword evidence="2" id="KW-1185">Reference proteome</keyword>
<dbReference type="PANTHER" id="PTHR31143:SF2">
    <property type="entry name" value="FR47-LIKE DOMAIN-CONTAINING PROTEIN-RELATED"/>
    <property type="match status" value="1"/>
</dbReference>
<dbReference type="PANTHER" id="PTHR31143">
    <property type="match status" value="1"/>
</dbReference>
<sequence length="266" mass="30985">MAVELTREEFAIAEGFFNKTMFQIPALAVINSRFPGKVFVDNKENPRAALVWALSRWSYLSCTEFLPRHISFIMEVLNTMIFPILGEVGESDFEVYCDNNAIRDSILNEALKNFKVNNHHENTFILNRERFEKLDFEQKLTRDLEICECILPIVPEVYHKYYPYEKFGRKVFGMAVTKNGELISQCMNNGFAHGNRYFIDLDTFSNSERNKGYGTLISYHLIINQLKKGLLPLWETTVDNMPSQKVAYKLGFEKAEEYTVYTITKF</sequence>